<dbReference type="RefSeq" id="WP_368004996.1">
    <property type="nucleotide sequence ID" value="NZ_JAMXFF010000002.1"/>
</dbReference>
<dbReference type="EMBL" id="JAMXFF010000002">
    <property type="protein sequence ID" value="MCT7965295.1"/>
    <property type="molecule type" value="Genomic_DNA"/>
</dbReference>
<sequence>MSRKPLMSSETPLSEENPREASLETLDPRPEIYPGEVFANVADFDSGIRQLLPIYDDLLAALLRCIPVTSKQILELGCGTGELSLKLLAHCPDAELVAVDYSPRMLSVCQDKIAAAGYGERVRWIEADFGNLATLNVRIAPHQGFDVCASSLAIHHLSDPVKLKLFKWVRQNLSPGGCFWNADPVLSETPALEAVYDAVREEGVKAQGITLEKVRAKCGQTIPQGYSGPDRLATVLEQVELLKSADFATVAIPWKHYGLAVFGGISGAI</sequence>
<proteinExistence type="predicted"/>
<gene>
    <name evidence="5" type="ORF">NG799_02975</name>
</gene>
<dbReference type="CDD" id="cd02440">
    <property type="entry name" value="AdoMet_MTases"/>
    <property type="match status" value="1"/>
</dbReference>
<evidence type="ECO:0000256" key="2">
    <source>
        <dbReference type="ARBA" id="ARBA00022679"/>
    </source>
</evidence>
<dbReference type="InterPro" id="IPR029063">
    <property type="entry name" value="SAM-dependent_MTases_sf"/>
</dbReference>
<evidence type="ECO:0000313" key="5">
    <source>
        <dbReference type="EMBL" id="MCT7965295.1"/>
    </source>
</evidence>
<keyword evidence="6" id="KW-1185">Reference proteome</keyword>
<dbReference type="PANTHER" id="PTHR43861:SF1">
    <property type="entry name" value="TRANS-ACONITATE 2-METHYLTRANSFERASE"/>
    <property type="match status" value="1"/>
</dbReference>
<dbReference type="PANTHER" id="PTHR43861">
    <property type="entry name" value="TRANS-ACONITATE 2-METHYLTRANSFERASE-RELATED"/>
    <property type="match status" value="1"/>
</dbReference>
<dbReference type="Gene3D" id="3.40.50.150">
    <property type="entry name" value="Vaccinia Virus protein VP39"/>
    <property type="match status" value="1"/>
</dbReference>
<keyword evidence="2" id="KW-0808">Transferase</keyword>
<feature type="compositionally biased region" description="Basic and acidic residues" evidence="3">
    <location>
        <begin position="16"/>
        <end position="26"/>
    </location>
</feature>
<keyword evidence="1 5" id="KW-0489">Methyltransferase</keyword>
<accession>A0ABT2MMS1</accession>
<dbReference type="SUPFAM" id="SSF53335">
    <property type="entry name" value="S-adenosyl-L-methionine-dependent methyltransferases"/>
    <property type="match status" value="1"/>
</dbReference>
<evidence type="ECO:0000313" key="6">
    <source>
        <dbReference type="Proteomes" id="UP001525890"/>
    </source>
</evidence>
<dbReference type="GO" id="GO:0008168">
    <property type="term" value="F:methyltransferase activity"/>
    <property type="evidence" value="ECO:0007669"/>
    <property type="project" value="UniProtKB-KW"/>
</dbReference>
<evidence type="ECO:0000256" key="3">
    <source>
        <dbReference type="SAM" id="MobiDB-lite"/>
    </source>
</evidence>
<dbReference type="Proteomes" id="UP001525890">
    <property type="component" value="Unassembled WGS sequence"/>
</dbReference>
<protein>
    <submittedName>
        <fullName evidence="5">Class I SAM-dependent methyltransferase</fullName>
    </submittedName>
</protein>
<reference evidence="5 6" key="1">
    <citation type="journal article" date="2022" name="Front. Microbiol.">
        <title>High genomic differentiation and limited gene flow indicate recent cryptic speciation within the genus Laspinema (cyanobacteria).</title>
        <authorList>
            <person name="Stanojkovic A."/>
            <person name="Skoupy S."/>
            <person name="Skaloud P."/>
            <person name="Dvorak P."/>
        </authorList>
    </citation>
    <scope>NUCLEOTIDE SEQUENCE [LARGE SCALE GENOMIC DNA]</scope>
    <source>
        <strain evidence="5 6">D2a</strain>
    </source>
</reference>
<dbReference type="GO" id="GO:0032259">
    <property type="term" value="P:methylation"/>
    <property type="evidence" value="ECO:0007669"/>
    <property type="project" value="UniProtKB-KW"/>
</dbReference>
<evidence type="ECO:0000259" key="4">
    <source>
        <dbReference type="Pfam" id="PF13649"/>
    </source>
</evidence>
<comment type="caution">
    <text evidence="5">The sequence shown here is derived from an EMBL/GenBank/DDBJ whole genome shotgun (WGS) entry which is preliminary data.</text>
</comment>
<dbReference type="InterPro" id="IPR041698">
    <property type="entry name" value="Methyltransf_25"/>
</dbReference>
<organism evidence="5 6">
    <name type="scientific">Laspinema palackyanum D2a</name>
    <dbReference type="NCBI Taxonomy" id="2953684"/>
    <lineage>
        <taxon>Bacteria</taxon>
        <taxon>Bacillati</taxon>
        <taxon>Cyanobacteriota</taxon>
        <taxon>Cyanophyceae</taxon>
        <taxon>Oscillatoriophycideae</taxon>
        <taxon>Oscillatoriales</taxon>
        <taxon>Laspinemataceae</taxon>
        <taxon>Laspinema</taxon>
        <taxon>Laspinema palackyanum</taxon>
    </lineage>
</organism>
<name>A0ABT2MMS1_9CYAN</name>
<evidence type="ECO:0000256" key="1">
    <source>
        <dbReference type="ARBA" id="ARBA00022603"/>
    </source>
</evidence>
<feature type="domain" description="Methyltransferase" evidence="4">
    <location>
        <begin position="73"/>
        <end position="177"/>
    </location>
</feature>
<feature type="region of interest" description="Disordered" evidence="3">
    <location>
        <begin position="1"/>
        <end position="26"/>
    </location>
</feature>
<dbReference type="Pfam" id="PF13649">
    <property type="entry name" value="Methyltransf_25"/>
    <property type="match status" value="1"/>
</dbReference>